<dbReference type="Proteomes" id="UP001479436">
    <property type="component" value="Unassembled WGS sequence"/>
</dbReference>
<name>A0ABR2WBM9_9FUNG</name>
<sequence>MVYSLTGDRHINPRLREFDICNTLPKPGVKNRPHPSLHCYLWEMDRKITLSLSQSSDPPHRMVGVLQRNNLTIPISDCQSEELIFQCFSYRRSLPAEAEILKSIVAK</sequence>
<protein>
    <submittedName>
        <fullName evidence="1">Uncharacterized protein</fullName>
    </submittedName>
</protein>
<gene>
    <name evidence="1" type="ORF">K7432_000147</name>
</gene>
<reference evidence="1 2" key="1">
    <citation type="submission" date="2023-04" db="EMBL/GenBank/DDBJ databases">
        <title>Genome of Basidiobolus ranarum AG-B5.</title>
        <authorList>
            <person name="Stajich J.E."/>
            <person name="Carter-House D."/>
            <person name="Gryganskyi A."/>
        </authorList>
    </citation>
    <scope>NUCLEOTIDE SEQUENCE [LARGE SCALE GENOMIC DNA]</scope>
    <source>
        <strain evidence="1 2">AG-B5</strain>
    </source>
</reference>
<organism evidence="1 2">
    <name type="scientific">Basidiobolus ranarum</name>
    <dbReference type="NCBI Taxonomy" id="34480"/>
    <lineage>
        <taxon>Eukaryota</taxon>
        <taxon>Fungi</taxon>
        <taxon>Fungi incertae sedis</taxon>
        <taxon>Zoopagomycota</taxon>
        <taxon>Entomophthoromycotina</taxon>
        <taxon>Basidiobolomycetes</taxon>
        <taxon>Basidiobolales</taxon>
        <taxon>Basidiobolaceae</taxon>
        <taxon>Basidiobolus</taxon>
    </lineage>
</organism>
<dbReference type="EMBL" id="JASJQH010006878">
    <property type="protein sequence ID" value="KAK9729629.1"/>
    <property type="molecule type" value="Genomic_DNA"/>
</dbReference>
<evidence type="ECO:0000313" key="2">
    <source>
        <dbReference type="Proteomes" id="UP001479436"/>
    </source>
</evidence>
<keyword evidence="2" id="KW-1185">Reference proteome</keyword>
<comment type="caution">
    <text evidence="1">The sequence shown here is derived from an EMBL/GenBank/DDBJ whole genome shotgun (WGS) entry which is preliminary data.</text>
</comment>
<evidence type="ECO:0000313" key="1">
    <source>
        <dbReference type="EMBL" id="KAK9729629.1"/>
    </source>
</evidence>
<accession>A0ABR2WBM9</accession>
<proteinExistence type="predicted"/>